<feature type="domain" description="Luciferase-like" evidence="3">
    <location>
        <begin position="15"/>
        <end position="316"/>
    </location>
</feature>
<dbReference type="EMBL" id="CP047418">
    <property type="protein sequence ID" value="QLL77453.1"/>
    <property type="molecule type" value="Genomic_DNA"/>
</dbReference>
<name>A0A7H9EIC0_9LACO</name>
<dbReference type="Pfam" id="PF00296">
    <property type="entry name" value="Bac_luciferase"/>
    <property type="match status" value="1"/>
</dbReference>
<gene>
    <name evidence="4" type="ORF">GTO87_01755</name>
</gene>
<dbReference type="GO" id="GO:0005829">
    <property type="term" value="C:cytosol"/>
    <property type="evidence" value="ECO:0007669"/>
    <property type="project" value="TreeGrafter"/>
</dbReference>
<dbReference type="GO" id="GO:0004497">
    <property type="term" value="F:monooxygenase activity"/>
    <property type="evidence" value="ECO:0007669"/>
    <property type="project" value="UniProtKB-KW"/>
</dbReference>
<dbReference type="Proteomes" id="UP000510886">
    <property type="component" value="Chromosome"/>
</dbReference>
<keyword evidence="2" id="KW-0503">Monooxygenase</keyword>
<dbReference type="SUPFAM" id="SSF51679">
    <property type="entry name" value="Bacterial luciferase-like"/>
    <property type="match status" value="1"/>
</dbReference>
<evidence type="ECO:0000256" key="1">
    <source>
        <dbReference type="ARBA" id="ARBA00023002"/>
    </source>
</evidence>
<dbReference type="InterPro" id="IPR036661">
    <property type="entry name" value="Luciferase-like_sf"/>
</dbReference>
<dbReference type="PANTHER" id="PTHR30137">
    <property type="entry name" value="LUCIFERASE-LIKE MONOOXYGENASE"/>
    <property type="match status" value="1"/>
</dbReference>
<organism evidence="4 5">
    <name type="scientific">Ligilactobacillus saerimneri</name>
    <dbReference type="NCBI Taxonomy" id="228229"/>
    <lineage>
        <taxon>Bacteria</taxon>
        <taxon>Bacillati</taxon>
        <taxon>Bacillota</taxon>
        <taxon>Bacilli</taxon>
        <taxon>Lactobacillales</taxon>
        <taxon>Lactobacillaceae</taxon>
        <taxon>Ligilactobacillus</taxon>
    </lineage>
</organism>
<proteinExistence type="predicted"/>
<evidence type="ECO:0000259" key="3">
    <source>
        <dbReference type="Pfam" id="PF00296"/>
    </source>
</evidence>
<dbReference type="KEGG" id="lsw:GTO87_01755"/>
<dbReference type="AlphaFoldDB" id="A0A7H9EIC0"/>
<dbReference type="RefSeq" id="WP_180849309.1">
    <property type="nucleotide sequence ID" value="NZ_CP047418.1"/>
</dbReference>
<evidence type="ECO:0000256" key="2">
    <source>
        <dbReference type="ARBA" id="ARBA00023033"/>
    </source>
</evidence>
<sequence length="357" mass="39953">MKMADYRIHPENGLEVGIYTLGDRMPDPTTGKISSEKQRIDELVEEATYAEQAGLDYYGLGESHQQYFTNQAHTVILGAIANATRKIKIGSAASIVSTTDPVRLFEDFATLDLLSNGRAEIVGGRASRLGIFDLLGYKYEDYAELFEEKFDLLLQIAANERVTWSGKFRAPLNDIAVYPRPLNGKMPIWRAVGGPAESAIKAGRAGVPMVITTLAGPVSRFKESVDIYRDVLRENGYDPAEIPVTTAGLFYVAEDMTTALREYYPHVNEGMRLANGYGFDKRAFAAQRDPLQSMNVGDPEAVIEKVLYQYEQFGMQRYIAQLDFAGMPHKQVMRQIDYLGEKVVPVVKQYTRAYSKK</sequence>
<protein>
    <submittedName>
        <fullName evidence="4">LLM class flavin-dependent oxidoreductase</fullName>
    </submittedName>
</protein>
<dbReference type="Gene3D" id="3.20.20.30">
    <property type="entry name" value="Luciferase-like domain"/>
    <property type="match status" value="1"/>
</dbReference>
<evidence type="ECO:0000313" key="4">
    <source>
        <dbReference type="EMBL" id="QLL77453.1"/>
    </source>
</evidence>
<dbReference type="PANTHER" id="PTHR30137:SF8">
    <property type="entry name" value="BLR5498 PROTEIN"/>
    <property type="match status" value="1"/>
</dbReference>
<dbReference type="InterPro" id="IPR050766">
    <property type="entry name" value="Bact_Lucif_Oxidored"/>
</dbReference>
<reference evidence="4 5" key="1">
    <citation type="submission" date="2020-01" db="EMBL/GenBank/DDBJ databases">
        <title>Complete and circular genome sequences of six lactobacillus isolates from horses.</title>
        <authorList>
            <person name="Hassan H.M."/>
        </authorList>
    </citation>
    <scope>NUCLEOTIDE SEQUENCE [LARGE SCALE GENOMIC DNA]</scope>
    <source>
        <strain evidence="4 5">1A</strain>
    </source>
</reference>
<dbReference type="GO" id="GO:0016705">
    <property type="term" value="F:oxidoreductase activity, acting on paired donors, with incorporation or reduction of molecular oxygen"/>
    <property type="evidence" value="ECO:0007669"/>
    <property type="project" value="InterPro"/>
</dbReference>
<dbReference type="InterPro" id="IPR011251">
    <property type="entry name" value="Luciferase-like_dom"/>
</dbReference>
<evidence type="ECO:0000313" key="5">
    <source>
        <dbReference type="Proteomes" id="UP000510886"/>
    </source>
</evidence>
<accession>A0A7H9EIC0</accession>
<keyword evidence="1" id="KW-0560">Oxidoreductase</keyword>